<feature type="repeat" description="TPR" evidence="3">
    <location>
        <begin position="161"/>
        <end position="194"/>
    </location>
</feature>
<evidence type="ECO:0000256" key="3">
    <source>
        <dbReference type="PROSITE-ProRule" id="PRU00339"/>
    </source>
</evidence>
<dbReference type="SUPFAM" id="SSF48452">
    <property type="entry name" value="TPR-like"/>
    <property type="match status" value="1"/>
</dbReference>
<dbReference type="PROSITE" id="PS51257">
    <property type="entry name" value="PROKAR_LIPOPROTEIN"/>
    <property type="match status" value="1"/>
</dbReference>
<feature type="signal peptide" evidence="5">
    <location>
        <begin position="1"/>
        <end position="19"/>
    </location>
</feature>
<evidence type="ECO:0000313" key="7">
    <source>
        <dbReference type="Proteomes" id="UP001465153"/>
    </source>
</evidence>
<dbReference type="Proteomes" id="UP001465153">
    <property type="component" value="Unassembled WGS sequence"/>
</dbReference>
<keyword evidence="7" id="KW-1185">Reference proteome</keyword>
<organism evidence="6 7">
    <name type="scientific">Sessilibacter corallicola</name>
    <dbReference type="NCBI Taxonomy" id="2904075"/>
    <lineage>
        <taxon>Bacteria</taxon>
        <taxon>Pseudomonadati</taxon>
        <taxon>Pseudomonadota</taxon>
        <taxon>Gammaproteobacteria</taxon>
        <taxon>Cellvibrionales</taxon>
        <taxon>Cellvibrionaceae</taxon>
        <taxon>Sessilibacter</taxon>
    </lineage>
</organism>
<keyword evidence="5" id="KW-0732">Signal</keyword>
<protein>
    <recommendedName>
        <fullName evidence="8">Tetratricopeptide repeat protein</fullName>
    </recommendedName>
</protein>
<gene>
    <name evidence="6" type="ORF">NBRC116591_28680</name>
</gene>
<evidence type="ECO:0008006" key="8">
    <source>
        <dbReference type="Google" id="ProtNLM"/>
    </source>
</evidence>
<sequence length="254" mass="28002">MKFFKPVFVAIILPLVALGGCSSQFPINIGKASGTTSENAQQSETQAKTDQTNQEGTQELVSGENADRELAALEPLPPQNPYLANPKSVPENIALLFEQAKQLHIAKDWPAAELAWQEITVSAPELSGPHLNLGLVYEATDRFELAETAYSEAISANSLNLDAYNQLAILKRKQGEFEQAETQYLNALSIWPDHAKSHLNIAILYDLYMGRLEPALAHYEQYQALAEAPEKRVVGWISDLRRRIDSLAQSSAGN</sequence>
<dbReference type="Gene3D" id="1.25.40.10">
    <property type="entry name" value="Tetratricopeptide repeat domain"/>
    <property type="match status" value="1"/>
</dbReference>
<proteinExistence type="predicted"/>
<dbReference type="EMBL" id="BAABWN010000009">
    <property type="protein sequence ID" value="GAA6169057.1"/>
    <property type="molecule type" value="Genomic_DNA"/>
</dbReference>
<feature type="chain" id="PRO_5046257666" description="Tetratricopeptide repeat protein" evidence="5">
    <location>
        <begin position="20"/>
        <end position="254"/>
    </location>
</feature>
<comment type="caution">
    <text evidence="6">The sequence shown here is derived from an EMBL/GenBank/DDBJ whole genome shotgun (WGS) entry which is preliminary data.</text>
</comment>
<evidence type="ECO:0000256" key="4">
    <source>
        <dbReference type="SAM" id="MobiDB-lite"/>
    </source>
</evidence>
<dbReference type="PROSITE" id="PS50005">
    <property type="entry name" value="TPR"/>
    <property type="match status" value="1"/>
</dbReference>
<dbReference type="InterPro" id="IPR019734">
    <property type="entry name" value="TPR_rpt"/>
</dbReference>
<feature type="region of interest" description="Disordered" evidence="4">
    <location>
        <begin position="33"/>
        <end position="57"/>
    </location>
</feature>
<accession>A0ABQ0ABM7</accession>
<dbReference type="Pfam" id="PF13181">
    <property type="entry name" value="TPR_8"/>
    <property type="match status" value="1"/>
</dbReference>
<dbReference type="RefSeq" id="WP_353303703.1">
    <property type="nucleotide sequence ID" value="NZ_BAABWN010000009.1"/>
</dbReference>
<dbReference type="SMART" id="SM00028">
    <property type="entry name" value="TPR"/>
    <property type="match status" value="4"/>
</dbReference>
<evidence type="ECO:0000313" key="6">
    <source>
        <dbReference type="EMBL" id="GAA6169057.1"/>
    </source>
</evidence>
<dbReference type="InterPro" id="IPR011990">
    <property type="entry name" value="TPR-like_helical_dom_sf"/>
</dbReference>
<evidence type="ECO:0000256" key="5">
    <source>
        <dbReference type="SAM" id="SignalP"/>
    </source>
</evidence>
<dbReference type="Pfam" id="PF13424">
    <property type="entry name" value="TPR_12"/>
    <property type="match status" value="1"/>
</dbReference>
<evidence type="ECO:0000256" key="1">
    <source>
        <dbReference type="ARBA" id="ARBA00022737"/>
    </source>
</evidence>
<name>A0ABQ0ABM7_9GAMM</name>
<dbReference type="InterPro" id="IPR050498">
    <property type="entry name" value="Ycf3"/>
</dbReference>
<reference evidence="6 7" key="1">
    <citation type="submission" date="2024-04" db="EMBL/GenBank/DDBJ databases">
        <title>Draft genome sequence of Sessilibacter corallicola NBRC 116591.</title>
        <authorList>
            <person name="Miyakawa T."/>
            <person name="Kusuya Y."/>
            <person name="Miura T."/>
        </authorList>
    </citation>
    <scope>NUCLEOTIDE SEQUENCE [LARGE SCALE GENOMIC DNA]</scope>
    <source>
        <strain evidence="6 7">KU-00831-HH</strain>
    </source>
</reference>
<evidence type="ECO:0000256" key="2">
    <source>
        <dbReference type="ARBA" id="ARBA00022803"/>
    </source>
</evidence>
<keyword evidence="1" id="KW-0677">Repeat</keyword>
<keyword evidence="2 3" id="KW-0802">TPR repeat</keyword>
<dbReference type="PANTHER" id="PTHR44858:SF1">
    <property type="entry name" value="UDP-N-ACETYLGLUCOSAMINE--PEPTIDE N-ACETYLGLUCOSAMINYLTRANSFERASE SPINDLY-RELATED"/>
    <property type="match status" value="1"/>
</dbReference>
<dbReference type="PANTHER" id="PTHR44858">
    <property type="entry name" value="TETRATRICOPEPTIDE REPEAT PROTEIN 6"/>
    <property type="match status" value="1"/>
</dbReference>